<gene>
    <name evidence="9" type="ORF">ISF_09428</name>
</gene>
<accession>A0A167IM08</accession>
<dbReference type="InterPro" id="IPR001969">
    <property type="entry name" value="Aspartic_peptidase_AS"/>
</dbReference>
<dbReference type="InterPro" id="IPR033121">
    <property type="entry name" value="PEPTIDASE_A1"/>
</dbReference>
<dbReference type="GeneID" id="30025720"/>
<feature type="chain" id="PRO_5013198496" evidence="7">
    <location>
        <begin position="16"/>
        <end position="392"/>
    </location>
</feature>
<keyword evidence="10" id="KW-1185">Reference proteome</keyword>
<feature type="active site" evidence="5">
    <location>
        <position position="98"/>
    </location>
</feature>
<keyword evidence="7" id="KW-0732">Signal</keyword>
<name>A0A167IM08_CORFA</name>
<dbReference type="STRING" id="1081104.A0A167IM08"/>
<evidence type="ECO:0000256" key="1">
    <source>
        <dbReference type="ARBA" id="ARBA00007447"/>
    </source>
</evidence>
<evidence type="ECO:0000256" key="7">
    <source>
        <dbReference type="SAM" id="SignalP"/>
    </source>
</evidence>
<dbReference type="PROSITE" id="PS51767">
    <property type="entry name" value="PEPTIDASE_A1"/>
    <property type="match status" value="1"/>
</dbReference>
<evidence type="ECO:0000256" key="3">
    <source>
        <dbReference type="ARBA" id="ARBA00022750"/>
    </source>
</evidence>
<dbReference type="PROSITE" id="PS00141">
    <property type="entry name" value="ASP_PROTEASE"/>
    <property type="match status" value="1"/>
</dbReference>
<dbReference type="PANTHER" id="PTHR47966:SF1">
    <property type="entry name" value="ASPARTYL PROTEINASE"/>
    <property type="match status" value="1"/>
</dbReference>
<keyword evidence="3 6" id="KW-0064">Aspartyl protease</keyword>
<evidence type="ECO:0000256" key="2">
    <source>
        <dbReference type="ARBA" id="ARBA00022670"/>
    </source>
</evidence>
<dbReference type="Gene3D" id="2.40.70.10">
    <property type="entry name" value="Acid Proteases"/>
    <property type="match status" value="2"/>
</dbReference>
<evidence type="ECO:0000313" key="10">
    <source>
        <dbReference type="Proteomes" id="UP000076744"/>
    </source>
</evidence>
<comment type="similarity">
    <text evidence="1 6">Belongs to the peptidase A1 family.</text>
</comment>
<dbReference type="CDD" id="cd06097">
    <property type="entry name" value="Aspergillopepsin_like"/>
    <property type="match status" value="1"/>
</dbReference>
<dbReference type="OrthoDB" id="2747330at2759"/>
<feature type="active site" evidence="5">
    <location>
        <position position="278"/>
    </location>
</feature>
<proteinExistence type="inferred from homology"/>
<dbReference type="RefSeq" id="XP_018699774.1">
    <property type="nucleotide sequence ID" value="XM_018853030.1"/>
</dbReference>
<evidence type="ECO:0000256" key="5">
    <source>
        <dbReference type="PIRSR" id="PIRSR601461-1"/>
    </source>
</evidence>
<feature type="signal peptide" evidence="7">
    <location>
        <begin position="1"/>
        <end position="15"/>
    </location>
</feature>
<keyword evidence="4 6" id="KW-0378">Hydrolase</keyword>
<dbReference type="SUPFAM" id="SSF50630">
    <property type="entry name" value="Acid proteases"/>
    <property type="match status" value="1"/>
</dbReference>
<dbReference type="GO" id="GO:0006508">
    <property type="term" value="P:proteolysis"/>
    <property type="evidence" value="ECO:0007669"/>
    <property type="project" value="UniProtKB-KW"/>
</dbReference>
<evidence type="ECO:0000259" key="8">
    <source>
        <dbReference type="PROSITE" id="PS51767"/>
    </source>
</evidence>
<dbReference type="FunFam" id="2.40.70.10:FF:000026">
    <property type="entry name" value="Endothiapepsin"/>
    <property type="match status" value="1"/>
</dbReference>
<keyword evidence="2 6" id="KW-0645">Protease</keyword>
<dbReference type="PANTHER" id="PTHR47966">
    <property type="entry name" value="BETA-SITE APP-CLEAVING ENZYME, ISOFORM A-RELATED"/>
    <property type="match status" value="1"/>
</dbReference>
<dbReference type="InterPro" id="IPR034163">
    <property type="entry name" value="Aspergillopepsin-like_cat_dom"/>
</dbReference>
<sequence>MKSLAALALAASVVALPAEPKGQTISVPIRYNRNAVRPSASDALATAANKYAGAAGGLWSNGDGSGTVITKPTNSVDRAYITEVEIGTPAQKLFLDFDTGSSDLWVYTNDTKAGIANGVTLYQPGDSSTAQRLSGETWKIYYGDGTSANGVVYSDVVSIGGLAVQNQAVESVISADSFGMSGLLGLAYDVGNTVKPDQQKTWFSNIKDSLKAPVFTVRLRHQADGSFDFGYINSSLYTGDIVYAPAFTDKLGHRLFAVDGYSVGGGSVVQTGFNATADTGTSLLIVSNDVAKDYWSQVSGSSSQDDGNGGLIFFYPCASLQNLPDFTLSVNGNTVTVPGSFNTYQRGTSGSCEGGIVGGGAGGMAILGDVFLKAIFTVFDDGNNQVGFALGQ</sequence>
<dbReference type="EMBL" id="AZHB01000049">
    <property type="protein sequence ID" value="OAA49216.1"/>
    <property type="molecule type" value="Genomic_DNA"/>
</dbReference>
<dbReference type="Proteomes" id="UP000076744">
    <property type="component" value="Unassembled WGS sequence"/>
</dbReference>
<protein>
    <submittedName>
        <fullName evidence="9">Peptidase A1</fullName>
    </submittedName>
</protein>
<evidence type="ECO:0000256" key="4">
    <source>
        <dbReference type="ARBA" id="ARBA00022801"/>
    </source>
</evidence>
<evidence type="ECO:0000256" key="6">
    <source>
        <dbReference type="RuleBase" id="RU000454"/>
    </source>
</evidence>
<dbReference type="InterPro" id="IPR021109">
    <property type="entry name" value="Peptidase_aspartic_dom_sf"/>
</dbReference>
<dbReference type="GO" id="GO:0004190">
    <property type="term" value="F:aspartic-type endopeptidase activity"/>
    <property type="evidence" value="ECO:0007669"/>
    <property type="project" value="UniProtKB-KW"/>
</dbReference>
<dbReference type="Pfam" id="PF00026">
    <property type="entry name" value="Asp"/>
    <property type="match status" value="1"/>
</dbReference>
<dbReference type="InterPro" id="IPR001461">
    <property type="entry name" value="Aspartic_peptidase_A1"/>
</dbReference>
<dbReference type="PRINTS" id="PR00792">
    <property type="entry name" value="PEPSIN"/>
</dbReference>
<feature type="domain" description="Peptidase A1" evidence="8">
    <location>
        <begin position="80"/>
        <end position="389"/>
    </location>
</feature>
<dbReference type="AlphaFoldDB" id="A0A167IM08"/>
<evidence type="ECO:0000313" key="9">
    <source>
        <dbReference type="EMBL" id="OAA49216.1"/>
    </source>
</evidence>
<comment type="caution">
    <text evidence="9">The sequence shown here is derived from an EMBL/GenBank/DDBJ whole genome shotgun (WGS) entry which is preliminary data.</text>
</comment>
<reference evidence="9 10" key="1">
    <citation type="journal article" date="2016" name="Genome Biol. Evol.">
        <title>Divergent and convergent evolution of fungal pathogenicity.</title>
        <authorList>
            <person name="Shang Y."/>
            <person name="Xiao G."/>
            <person name="Zheng P."/>
            <person name="Cen K."/>
            <person name="Zhan S."/>
            <person name="Wang C."/>
        </authorList>
    </citation>
    <scope>NUCLEOTIDE SEQUENCE [LARGE SCALE GENOMIC DNA]</scope>
    <source>
        <strain evidence="9 10">ARSEF 2679</strain>
    </source>
</reference>
<organism evidence="9 10">
    <name type="scientific">Cordyceps fumosorosea (strain ARSEF 2679)</name>
    <name type="common">Isaria fumosorosea</name>
    <dbReference type="NCBI Taxonomy" id="1081104"/>
    <lineage>
        <taxon>Eukaryota</taxon>
        <taxon>Fungi</taxon>
        <taxon>Dikarya</taxon>
        <taxon>Ascomycota</taxon>
        <taxon>Pezizomycotina</taxon>
        <taxon>Sordariomycetes</taxon>
        <taxon>Hypocreomycetidae</taxon>
        <taxon>Hypocreales</taxon>
        <taxon>Cordycipitaceae</taxon>
        <taxon>Cordyceps</taxon>
    </lineage>
</organism>